<proteinExistence type="predicted"/>
<gene>
    <name evidence="1" type="ORF">K1T71_002811</name>
</gene>
<keyword evidence="2" id="KW-1185">Reference proteome</keyword>
<evidence type="ECO:0000313" key="1">
    <source>
        <dbReference type="EMBL" id="KAJ0182089.1"/>
    </source>
</evidence>
<dbReference type="Proteomes" id="UP000824533">
    <property type="component" value="Linkage Group LG04"/>
</dbReference>
<name>A0ACC1DDN8_9NEOP</name>
<evidence type="ECO:0000313" key="2">
    <source>
        <dbReference type="Proteomes" id="UP000824533"/>
    </source>
</evidence>
<reference evidence="1 2" key="1">
    <citation type="journal article" date="2021" name="Front. Genet.">
        <title>Chromosome-Level Genome Assembly Reveals Significant Gene Expansion in the Toll and IMD Signaling Pathways of Dendrolimus kikuchii.</title>
        <authorList>
            <person name="Zhou J."/>
            <person name="Wu P."/>
            <person name="Xiong Z."/>
            <person name="Liu N."/>
            <person name="Zhao N."/>
            <person name="Ji M."/>
            <person name="Qiu Y."/>
            <person name="Yang B."/>
        </authorList>
    </citation>
    <scope>NUCLEOTIDE SEQUENCE [LARGE SCALE GENOMIC DNA]</scope>
    <source>
        <strain evidence="1">Ann1</strain>
    </source>
</reference>
<dbReference type="EMBL" id="CM034390">
    <property type="protein sequence ID" value="KAJ0182089.1"/>
    <property type="molecule type" value="Genomic_DNA"/>
</dbReference>
<sequence length="775" mass="87744">MWHFVAQNKQVGAMVGLLAIAAFVVVVIATRSGGTNEVKPVPDETEDISADEHVFSTYTLPGNPRFMPSVGNGHLAANIFSDTVYMNGLYNGYKGHSHRARIPNWANIRLNSTLTESSVKPVYSLDTKDGVFKVRVDRERSVVTQRIYAHRYYTRAIVNQIQVVSKIHFDTTIHNSIWIALKLMPGPDSEDVAFETQVPEIIEGRTIWHSCGLTKESEDPTYQQEPIEVCAFWMSVPDHLVVPHHGSRVFTFAMTADKNKTVAREELIKVLNEDGDELYDKHVEQWRVLYFRNGHEIGMEVEGNLQLAKIINGIWYYFLSSLPAEQSYQPLDRYYGLSPVGLAHGGTFEDYEGHNFWDTEIWMFPSILLLYPKYARELLQYRLDTAYVAAELAKITGHKGYRFPWESAYTGVEVTQPCCPEVAEFEQHITGCISFAARQYLATTRDEDWLKHGGCSIVSNIADFWESRAVLNFKTGLYDIDNVMGPDEDHSNVTNSAFTNVVAGYSLYLAQYVACLCRSYYMAKNPDRWADIAWSLALPYDLEHDYHPQFQGYERGEMIKQADAVLLGFPLQYNMNLSTRSNDLKYYETVTRNSGPAMTWSMHTIGHLELGDTNEAAVMFNKSYQAYVREPFKVWSELQRPDVGAVNFFTGMGGFLQTLIFGYGGIRIHLDRLEIIRPQLPPDTKKLKIRGIRYIGSRMNLEVQNTSALLTVISVDDNLPLELDNGKQNVTLLSGMTVTLSGDGPFKIRTGTGPWKACNIPTDVIGQQHIRPIGT</sequence>
<comment type="caution">
    <text evidence="1">The sequence shown here is derived from an EMBL/GenBank/DDBJ whole genome shotgun (WGS) entry which is preliminary data.</text>
</comment>
<organism evidence="1 2">
    <name type="scientific">Dendrolimus kikuchii</name>
    <dbReference type="NCBI Taxonomy" id="765133"/>
    <lineage>
        <taxon>Eukaryota</taxon>
        <taxon>Metazoa</taxon>
        <taxon>Ecdysozoa</taxon>
        <taxon>Arthropoda</taxon>
        <taxon>Hexapoda</taxon>
        <taxon>Insecta</taxon>
        <taxon>Pterygota</taxon>
        <taxon>Neoptera</taxon>
        <taxon>Endopterygota</taxon>
        <taxon>Lepidoptera</taxon>
        <taxon>Glossata</taxon>
        <taxon>Ditrysia</taxon>
        <taxon>Bombycoidea</taxon>
        <taxon>Lasiocampidae</taxon>
        <taxon>Dendrolimus</taxon>
    </lineage>
</organism>
<accession>A0ACC1DDN8</accession>
<protein>
    <submittedName>
        <fullName evidence="1">Uncharacterized protein</fullName>
    </submittedName>
</protein>